<dbReference type="OrthoDB" id="660780at2"/>
<dbReference type="RefSeq" id="WP_090023219.1">
    <property type="nucleotide sequence ID" value="NZ_FOVD01000001.1"/>
</dbReference>
<dbReference type="PROSITE" id="PS51257">
    <property type="entry name" value="PROKAR_LIPOPROTEIN"/>
    <property type="match status" value="1"/>
</dbReference>
<dbReference type="EMBL" id="FOVD01000001">
    <property type="protein sequence ID" value="SFN07605.1"/>
    <property type="molecule type" value="Genomic_DNA"/>
</dbReference>
<keyword evidence="1" id="KW-0812">Transmembrane</keyword>
<sequence>MRNRNLILNYIFISCLAILFLNDHFFKFQYTSWFTGKLSDVVGIILLPMLLTYLFPKLKQYSVFVAGFLFAFWKSPYSENLIQLYNTVSPIPLHRVVDYTDLLVLLLLPVPYILIKNTRIIDHFAFKKINPSFVLLPSMLILMSTSNGSRYFSYVPYSGNLHFNNNTSFEINKSKNEVLLELKKRDIRVEKDTARIIAMNRGRFFGMGKFEQKNLYNNEKFYHVSDDSIKAVAFKMIEESNEYKINTLQLGDQTIWDVQFNMYSKDNNTTKVIVNSARIGEALKAEEVDRKLRKIYKKLLIEKFNTL</sequence>
<gene>
    <name evidence="2" type="ORF">SAMN05421594_0836</name>
</gene>
<dbReference type="Proteomes" id="UP000198769">
    <property type="component" value="Unassembled WGS sequence"/>
</dbReference>
<organism evidence="2 3">
    <name type="scientific">Chryseobacterium oleae</name>
    <dbReference type="NCBI Taxonomy" id="491207"/>
    <lineage>
        <taxon>Bacteria</taxon>
        <taxon>Pseudomonadati</taxon>
        <taxon>Bacteroidota</taxon>
        <taxon>Flavobacteriia</taxon>
        <taxon>Flavobacteriales</taxon>
        <taxon>Weeksellaceae</taxon>
        <taxon>Chryseobacterium group</taxon>
        <taxon>Chryseobacterium</taxon>
    </lineage>
</organism>
<keyword evidence="3" id="KW-1185">Reference proteome</keyword>
<keyword evidence="1" id="KW-0472">Membrane</keyword>
<name>A0A1I4W2C1_CHROL</name>
<proteinExistence type="predicted"/>
<feature type="transmembrane region" description="Helical" evidence="1">
    <location>
        <begin position="38"/>
        <end position="54"/>
    </location>
</feature>
<evidence type="ECO:0000313" key="3">
    <source>
        <dbReference type="Proteomes" id="UP000198769"/>
    </source>
</evidence>
<reference evidence="3" key="1">
    <citation type="submission" date="2016-10" db="EMBL/GenBank/DDBJ databases">
        <authorList>
            <person name="Varghese N."/>
            <person name="Submissions S."/>
        </authorList>
    </citation>
    <scope>NUCLEOTIDE SEQUENCE [LARGE SCALE GENOMIC DNA]</scope>
    <source>
        <strain evidence="3">DSM 25575</strain>
    </source>
</reference>
<evidence type="ECO:0000256" key="1">
    <source>
        <dbReference type="SAM" id="Phobius"/>
    </source>
</evidence>
<evidence type="ECO:0000313" key="2">
    <source>
        <dbReference type="EMBL" id="SFN07605.1"/>
    </source>
</evidence>
<dbReference type="AlphaFoldDB" id="A0A1I4W2C1"/>
<accession>A0A1I4W2C1</accession>
<protein>
    <submittedName>
        <fullName evidence="2">Uncharacterized protein</fullName>
    </submittedName>
</protein>
<keyword evidence="1" id="KW-1133">Transmembrane helix</keyword>
<feature type="transmembrane region" description="Helical" evidence="1">
    <location>
        <begin position="7"/>
        <end position="26"/>
    </location>
</feature>